<sequence length="93" mass="10718">MIRGFGDSETELLFREGRCPARWQSFTSVAVRKLDHLDAAARLADLRAPPGNRLEALKGDRKGQYSIRINDQWRICFRWSAEGPLDVMIVDYH</sequence>
<name>A0ABW5AIM8_9BRAD</name>
<dbReference type="InterPro" id="IPR007711">
    <property type="entry name" value="HigB-1"/>
</dbReference>
<proteinExistence type="predicted"/>
<gene>
    <name evidence="1" type="ORF">ACFSOX_08870</name>
</gene>
<dbReference type="PANTHER" id="PTHR40266:SF2">
    <property type="entry name" value="TOXIN HIGB-1"/>
    <property type="match status" value="1"/>
</dbReference>
<dbReference type="Pfam" id="PF05015">
    <property type="entry name" value="HigB-like_toxin"/>
    <property type="match status" value="1"/>
</dbReference>
<dbReference type="RefSeq" id="WP_378477441.1">
    <property type="nucleotide sequence ID" value="NZ_JBHUIW010000007.1"/>
</dbReference>
<dbReference type="InterPro" id="IPR035093">
    <property type="entry name" value="RelE/ParE_toxin_dom_sf"/>
</dbReference>
<dbReference type="SUPFAM" id="SSF143011">
    <property type="entry name" value="RelE-like"/>
    <property type="match status" value="1"/>
</dbReference>
<dbReference type="Proteomes" id="UP001597314">
    <property type="component" value="Unassembled WGS sequence"/>
</dbReference>
<dbReference type="PANTHER" id="PTHR40266">
    <property type="entry name" value="TOXIN HIGB-1"/>
    <property type="match status" value="1"/>
</dbReference>
<accession>A0ABW5AIM8</accession>
<organism evidence="1 2">
    <name type="scientific">Rhodoplanes azumiensis</name>
    <dbReference type="NCBI Taxonomy" id="1897628"/>
    <lineage>
        <taxon>Bacteria</taxon>
        <taxon>Pseudomonadati</taxon>
        <taxon>Pseudomonadota</taxon>
        <taxon>Alphaproteobacteria</taxon>
        <taxon>Hyphomicrobiales</taxon>
        <taxon>Nitrobacteraceae</taxon>
        <taxon>Rhodoplanes</taxon>
    </lineage>
</organism>
<keyword evidence="2" id="KW-1185">Reference proteome</keyword>
<evidence type="ECO:0000313" key="2">
    <source>
        <dbReference type="Proteomes" id="UP001597314"/>
    </source>
</evidence>
<dbReference type="EMBL" id="JBHUIW010000007">
    <property type="protein sequence ID" value="MFD2182262.1"/>
    <property type="molecule type" value="Genomic_DNA"/>
</dbReference>
<dbReference type="Gene3D" id="3.30.2310.20">
    <property type="entry name" value="RelE-like"/>
    <property type="match status" value="1"/>
</dbReference>
<comment type="caution">
    <text evidence="1">The sequence shown here is derived from an EMBL/GenBank/DDBJ whole genome shotgun (WGS) entry which is preliminary data.</text>
</comment>
<reference evidence="2" key="1">
    <citation type="journal article" date="2019" name="Int. J. Syst. Evol. Microbiol.">
        <title>The Global Catalogue of Microorganisms (GCM) 10K type strain sequencing project: providing services to taxonomists for standard genome sequencing and annotation.</title>
        <authorList>
            <consortium name="The Broad Institute Genomics Platform"/>
            <consortium name="The Broad Institute Genome Sequencing Center for Infectious Disease"/>
            <person name="Wu L."/>
            <person name="Ma J."/>
        </authorList>
    </citation>
    <scope>NUCLEOTIDE SEQUENCE [LARGE SCALE GENOMIC DNA]</scope>
    <source>
        <strain evidence="2">CGMCC 1.6774</strain>
    </source>
</reference>
<evidence type="ECO:0000313" key="1">
    <source>
        <dbReference type="EMBL" id="MFD2182262.1"/>
    </source>
</evidence>
<protein>
    <submittedName>
        <fullName evidence="1">Type II toxin-antitoxin system RelE/ParE family toxin</fullName>
    </submittedName>
</protein>